<organism evidence="14 15">
    <name type="scientific">Ceraceosorus guamensis</name>
    <dbReference type="NCBI Taxonomy" id="1522189"/>
    <lineage>
        <taxon>Eukaryota</taxon>
        <taxon>Fungi</taxon>
        <taxon>Dikarya</taxon>
        <taxon>Basidiomycota</taxon>
        <taxon>Ustilaginomycotina</taxon>
        <taxon>Exobasidiomycetes</taxon>
        <taxon>Ceraceosorales</taxon>
        <taxon>Ceraceosoraceae</taxon>
        <taxon>Ceraceosorus</taxon>
    </lineage>
</organism>
<accession>A0A316VXE5</accession>
<dbReference type="RefSeq" id="XP_025368121.1">
    <property type="nucleotide sequence ID" value="XM_025516712.1"/>
</dbReference>
<dbReference type="InParanoid" id="A0A316VXE5"/>
<feature type="binding site" evidence="9">
    <location>
        <position position="512"/>
    </location>
    <ligand>
        <name>substrate</name>
    </ligand>
</feature>
<feature type="binding site" evidence="9">
    <location>
        <position position="500"/>
    </location>
    <ligand>
        <name>substrate</name>
    </ligand>
</feature>
<feature type="binding site" evidence="10">
    <location>
        <position position="192"/>
    </location>
    <ligand>
        <name>thiamine diphosphate</name>
        <dbReference type="ChEBI" id="CHEBI:58937"/>
    </ligand>
</feature>
<proteinExistence type="inferred from homology"/>
<dbReference type="GO" id="GO:0046872">
    <property type="term" value="F:metal ion binding"/>
    <property type="evidence" value="ECO:0007669"/>
    <property type="project" value="UniProtKB-KW"/>
</dbReference>
<feature type="site" description="Important for catalytic activity" evidence="12">
    <location>
        <position position="56"/>
    </location>
</feature>
<keyword evidence="4" id="KW-0808">Transferase</keyword>
<feature type="active site" description="Proton donor" evidence="8">
    <location>
        <position position="448"/>
    </location>
</feature>
<dbReference type="Pfam" id="PF00456">
    <property type="entry name" value="Transketolase_N"/>
    <property type="match status" value="1"/>
</dbReference>
<dbReference type="FunFam" id="3.40.50.970:FF:000004">
    <property type="entry name" value="Transketolase"/>
    <property type="match status" value="1"/>
</dbReference>
<dbReference type="GO" id="GO:0005829">
    <property type="term" value="C:cytosol"/>
    <property type="evidence" value="ECO:0007669"/>
    <property type="project" value="TreeGrafter"/>
</dbReference>
<feature type="binding site" evidence="9">
    <location>
        <position position="389"/>
    </location>
    <ligand>
        <name>substrate</name>
    </ligand>
</feature>
<keyword evidence="5 11" id="KW-0479">Metal-binding</keyword>
<feature type="binding site" evidence="10">
    <location>
        <begin position="147"/>
        <end position="149"/>
    </location>
    <ligand>
        <name>thiamine diphosphate</name>
        <dbReference type="ChEBI" id="CHEBI:58937"/>
    </ligand>
</feature>
<evidence type="ECO:0000313" key="15">
    <source>
        <dbReference type="Proteomes" id="UP000245783"/>
    </source>
</evidence>
<dbReference type="InterPro" id="IPR005474">
    <property type="entry name" value="Transketolase_N"/>
</dbReference>
<dbReference type="InterPro" id="IPR055152">
    <property type="entry name" value="Transketolase-like_C_2"/>
</dbReference>
<dbReference type="Pfam" id="PF22613">
    <property type="entry name" value="Transketolase_C_1"/>
    <property type="match status" value="1"/>
</dbReference>
<evidence type="ECO:0000256" key="6">
    <source>
        <dbReference type="ARBA" id="ARBA00022842"/>
    </source>
</evidence>
<dbReference type="OrthoDB" id="10267175at2759"/>
<dbReference type="SUPFAM" id="SSF52922">
    <property type="entry name" value="TK C-terminal domain-like"/>
    <property type="match status" value="1"/>
</dbReference>
<evidence type="ECO:0000256" key="10">
    <source>
        <dbReference type="PIRSR" id="PIRSR605478-3"/>
    </source>
</evidence>
<dbReference type="InterPro" id="IPR033247">
    <property type="entry name" value="Transketolase_fam"/>
</dbReference>
<name>A0A316VXE5_9BASI</name>
<dbReference type="InterPro" id="IPR029061">
    <property type="entry name" value="THDP-binding"/>
</dbReference>
<dbReference type="GO" id="GO:0004802">
    <property type="term" value="F:transketolase activity"/>
    <property type="evidence" value="ECO:0007669"/>
    <property type="project" value="UniProtKB-EC"/>
</dbReference>
<feature type="binding site" evidence="10">
    <location>
        <position position="299"/>
    </location>
    <ligand>
        <name>thiamine diphosphate</name>
        <dbReference type="ChEBI" id="CHEBI:58937"/>
    </ligand>
</feature>
<feature type="binding site" evidence="11">
    <location>
        <position position="191"/>
    </location>
    <ligand>
        <name>Mg(2+)</name>
        <dbReference type="ChEBI" id="CHEBI:18420"/>
    </ligand>
</feature>
<evidence type="ECO:0000256" key="5">
    <source>
        <dbReference type="ARBA" id="ARBA00022723"/>
    </source>
</evidence>
<dbReference type="FunFam" id="3.40.50.920:FF:000012">
    <property type="entry name" value="Transketolase, variant 1"/>
    <property type="match status" value="1"/>
</dbReference>
<dbReference type="InterPro" id="IPR005478">
    <property type="entry name" value="Transketolase_bac-like"/>
</dbReference>
<feature type="binding site" evidence="9">
    <location>
        <position position="416"/>
    </location>
    <ligand>
        <name>substrate</name>
    </ligand>
</feature>
<dbReference type="Proteomes" id="UP000245783">
    <property type="component" value="Unassembled WGS sequence"/>
</dbReference>
<evidence type="ECO:0000256" key="7">
    <source>
        <dbReference type="ARBA" id="ARBA00023052"/>
    </source>
</evidence>
<evidence type="ECO:0000256" key="8">
    <source>
        <dbReference type="PIRSR" id="PIRSR605478-1"/>
    </source>
</evidence>
<dbReference type="SMART" id="SM00861">
    <property type="entry name" value="Transket_pyr"/>
    <property type="match status" value="1"/>
</dbReference>
<evidence type="ECO:0000256" key="4">
    <source>
        <dbReference type="ARBA" id="ARBA00022679"/>
    </source>
</evidence>
<dbReference type="PANTHER" id="PTHR43522">
    <property type="entry name" value="TRANSKETOLASE"/>
    <property type="match status" value="1"/>
</dbReference>
<dbReference type="STRING" id="1522189.A0A316VXE5"/>
<evidence type="ECO:0000256" key="2">
    <source>
        <dbReference type="ARBA" id="ARBA00007131"/>
    </source>
</evidence>
<dbReference type="PROSITE" id="PS00801">
    <property type="entry name" value="TRANSKETOLASE_1"/>
    <property type="match status" value="1"/>
</dbReference>
<dbReference type="EC" id="2.2.1.1" evidence="3"/>
<feature type="binding site" evidence="9">
    <location>
        <position position="56"/>
    </location>
    <ligand>
        <name>substrate</name>
    </ligand>
</feature>
<sequence length="726" mass="77853">MAPAPIIEQSHDAIRADRPVQTKPKASILSPDFSALTLSNVRCLVADLVQQFNGGHPGTAMGAAAIGLVLWRDVMRFNPADAKWLGRDRFVLSAGHACLLQYVYLHLCGYKSWTMDMLKRYHSPDFRHSQSAGHPEIEYEGIEVTTGPLGQGISNAVGLAMAAKHLQATYDRNSSSDEALFDQKVYCFSGDGCIQEGVGVEAASLAGHLRLDNLILIYDCNAITVDGNIDLCFTEDTAAKFQAMNWHVIDVGPDATNDVDAITKALRAARDNNTGKPVLVKVVTTIGFGSANQGLAPTHGAALGAADVVGVKKLNGRDEELSFHVDQQVYDGFAAVQNRGAEWQQEWQEKLHSQLRAQLSGELTSPSTEDIASLLPSKERLPTSAVPTRKSSGIAVEAIAPALPNLVTGSADLAASTFVSWPDMEDFQAPQTGYGSYAGRHIHYGIREHAMAGVANGLAAYHPNALVPVISTFFMFFLYAAPAIRMAALQRLRLIGIATHDSIGIGEDGPTHQPIGLASLFRAMPNLSLFRPADAEEVMGCWSIALSKENEGVPSILTLSRQGVPLLAGSSRHGVQKGAYIVWQSTDSEVPQVVLVATGSEVAIAVAAAEKLAKAGISARVVSMPCQNIFDKQPGSYKSTILPLSGSLIVAVEVWSSYGWARYAHASLSMHTFGLSGPQAQLYEHFGFSPSNVAAKVQEFLQRHRAPDGRIKTPPVGAFEELLLPS</sequence>
<comment type="similarity">
    <text evidence="2">Belongs to the transketolase family.</text>
</comment>
<dbReference type="InterPro" id="IPR049557">
    <property type="entry name" value="Transketolase_CS"/>
</dbReference>
<evidence type="ECO:0000259" key="13">
    <source>
        <dbReference type="SMART" id="SM00861"/>
    </source>
</evidence>
<dbReference type="Gene3D" id="3.40.50.920">
    <property type="match status" value="1"/>
</dbReference>
<feature type="binding site" evidence="11">
    <location>
        <position position="223"/>
    </location>
    <ligand>
        <name>Mg(2+)</name>
        <dbReference type="ChEBI" id="CHEBI:18420"/>
    </ligand>
</feature>
<keyword evidence="6 11" id="KW-0460">Magnesium</keyword>
<dbReference type="GO" id="GO:0006098">
    <property type="term" value="P:pentose-phosphate shunt"/>
    <property type="evidence" value="ECO:0007669"/>
    <property type="project" value="TreeGrafter"/>
</dbReference>
<dbReference type="NCBIfam" id="TIGR00232">
    <property type="entry name" value="tktlase_bact"/>
    <property type="match status" value="1"/>
</dbReference>
<keyword evidence="7 10" id="KW-0786">Thiamine pyrophosphate</keyword>
<reference evidence="14 15" key="1">
    <citation type="journal article" date="2018" name="Mol. Biol. Evol.">
        <title>Broad Genomic Sampling Reveals a Smut Pathogenic Ancestry of the Fungal Clade Ustilaginomycotina.</title>
        <authorList>
            <person name="Kijpornyongpan T."/>
            <person name="Mondo S.J."/>
            <person name="Barry K."/>
            <person name="Sandor L."/>
            <person name="Lee J."/>
            <person name="Lipzen A."/>
            <person name="Pangilinan J."/>
            <person name="LaButti K."/>
            <person name="Hainaut M."/>
            <person name="Henrissat B."/>
            <person name="Grigoriev I.V."/>
            <person name="Spatafora J.W."/>
            <person name="Aime M.C."/>
        </authorList>
    </citation>
    <scope>NUCLEOTIDE SEQUENCE [LARGE SCALE GENOMIC DNA]</scope>
    <source>
        <strain evidence="14 15">MCA 4658</strain>
    </source>
</reference>
<dbReference type="CDD" id="cd02012">
    <property type="entry name" value="TPP_TK"/>
    <property type="match status" value="1"/>
</dbReference>
<dbReference type="GO" id="GO:0005634">
    <property type="term" value="C:nucleus"/>
    <property type="evidence" value="ECO:0007669"/>
    <property type="project" value="TreeGrafter"/>
</dbReference>
<dbReference type="InterPro" id="IPR005475">
    <property type="entry name" value="Transketolase-like_Pyr-bd"/>
</dbReference>
<dbReference type="GeneID" id="37038582"/>
<dbReference type="Pfam" id="PF02779">
    <property type="entry name" value="Transket_pyr"/>
    <property type="match status" value="1"/>
</dbReference>
<evidence type="ECO:0000256" key="1">
    <source>
        <dbReference type="ARBA" id="ARBA00001941"/>
    </source>
</evidence>
<comment type="cofactor">
    <cofactor evidence="1">
        <name>Co(2+)</name>
        <dbReference type="ChEBI" id="CHEBI:48828"/>
    </cofactor>
</comment>
<gene>
    <name evidence="14" type="ORF">IE81DRAFT_360117</name>
</gene>
<dbReference type="Gene3D" id="3.40.50.970">
    <property type="match status" value="2"/>
</dbReference>
<dbReference type="CDD" id="cd07033">
    <property type="entry name" value="TPP_PYR_DXS_TK_like"/>
    <property type="match status" value="1"/>
</dbReference>
<feature type="binding site" evidence="11">
    <location>
        <position position="221"/>
    </location>
    <ligand>
        <name>Mg(2+)</name>
        <dbReference type="ChEBI" id="CHEBI:18420"/>
    </ligand>
</feature>
<keyword evidence="15" id="KW-1185">Reference proteome</keyword>
<feature type="site" description="Important for catalytic activity" evidence="12">
    <location>
        <position position="299"/>
    </location>
</feature>
<evidence type="ECO:0000256" key="9">
    <source>
        <dbReference type="PIRSR" id="PIRSR605478-2"/>
    </source>
</evidence>
<feature type="binding site" evidence="10">
    <location>
        <position position="476"/>
    </location>
    <ligand>
        <name>thiamine diphosphate</name>
        <dbReference type="ChEBI" id="CHEBI:58937"/>
    </ligand>
</feature>
<feature type="domain" description="Transketolase-like pyrimidine-binding" evidence="13">
    <location>
        <begin position="386"/>
        <end position="566"/>
    </location>
</feature>
<evidence type="ECO:0000256" key="12">
    <source>
        <dbReference type="PIRSR" id="PIRSR605478-5"/>
    </source>
</evidence>
<feature type="binding site" evidence="10">
    <location>
        <position position="221"/>
    </location>
    <ligand>
        <name>thiamine diphosphate</name>
        <dbReference type="ChEBI" id="CHEBI:58937"/>
    </ligand>
</feature>
<dbReference type="AlphaFoldDB" id="A0A316VXE5"/>
<feature type="binding site" evidence="9">
    <location>
        <position position="561"/>
    </location>
    <ligand>
        <name>substrate</name>
    </ligand>
</feature>
<feature type="binding site" evidence="9">
    <location>
        <position position="508"/>
    </location>
    <ligand>
        <name>substrate</name>
    </ligand>
</feature>
<evidence type="ECO:0000313" key="14">
    <source>
        <dbReference type="EMBL" id="PWN40961.1"/>
    </source>
</evidence>
<comment type="cofactor">
    <cofactor evidence="11">
        <name>Mg(2+)</name>
        <dbReference type="ChEBI" id="CHEBI:18420"/>
    </cofactor>
    <text evidence="11">Binds 1 Mg(2+) ion per subunit. Can also utilize other divalent metal cations, such as Ca(2+), Mn(2+) and Co(2+).</text>
</comment>
<dbReference type="EMBL" id="KZ819402">
    <property type="protein sequence ID" value="PWN40961.1"/>
    <property type="molecule type" value="Genomic_DNA"/>
</dbReference>
<comment type="cofactor">
    <cofactor evidence="10">
        <name>thiamine diphosphate</name>
        <dbReference type="ChEBI" id="CHEBI:58937"/>
    </cofactor>
    <text evidence="10">Binds 1 thiamine pyrophosphate per subunit. During the reaction, the substrate forms a covalent intermediate with the cofactor.</text>
</comment>
<feature type="binding site" evidence="9">
    <location>
        <position position="299"/>
    </location>
    <ligand>
        <name>substrate</name>
    </ligand>
</feature>
<evidence type="ECO:0000256" key="3">
    <source>
        <dbReference type="ARBA" id="ARBA00013152"/>
    </source>
</evidence>
<dbReference type="PANTHER" id="PTHR43522:SF6">
    <property type="entry name" value="TRANSKETOLASE-LIKE PYRIMIDINE-BINDING DOMAIN-CONTAINING PROTEIN-RELATED"/>
    <property type="match status" value="1"/>
</dbReference>
<protein>
    <recommendedName>
        <fullName evidence="3">transketolase</fullName>
        <ecNumber evidence="3">2.2.1.1</ecNumber>
    </recommendedName>
</protein>
<dbReference type="InterPro" id="IPR009014">
    <property type="entry name" value="Transketo_C/PFOR_II"/>
</dbReference>
<evidence type="ECO:0000256" key="11">
    <source>
        <dbReference type="PIRSR" id="PIRSR605478-4"/>
    </source>
</evidence>
<feature type="binding site" evidence="10">
    <location>
        <position position="96"/>
    </location>
    <ligand>
        <name>thiamine diphosphate</name>
        <dbReference type="ChEBI" id="CHEBI:58937"/>
    </ligand>
</feature>
<dbReference type="SUPFAM" id="SSF52518">
    <property type="entry name" value="Thiamin diphosphate-binding fold (THDP-binding)"/>
    <property type="match status" value="2"/>
</dbReference>